<dbReference type="Proteomes" id="UP000215043">
    <property type="component" value="Chromosome"/>
</dbReference>
<dbReference type="Pfam" id="PF00476">
    <property type="entry name" value="DNA_pol_A"/>
    <property type="match status" value="1"/>
</dbReference>
<evidence type="ECO:0000313" key="9">
    <source>
        <dbReference type="Proteomes" id="UP000215043"/>
    </source>
</evidence>
<feature type="domain" description="DNA-directed DNA polymerase family A palm" evidence="7">
    <location>
        <begin position="382"/>
        <end position="574"/>
    </location>
</feature>
<dbReference type="Gene3D" id="3.30.70.370">
    <property type="match status" value="1"/>
</dbReference>
<evidence type="ECO:0000259" key="7">
    <source>
        <dbReference type="SMART" id="SM00482"/>
    </source>
</evidence>
<dbReference type="Pfam" id="PF01612">
    <property type="entry name" value="DNA_pol_A_exo1"/>
    <property type="match status" value="1"/>
</dbReference>
<dbReference type="SUPFAM" id="SSF56672">
    <property type="entry name" value="DNA/RNA polymerases"/>
    <property type="match status" value="1"/>
</dbReference>
<dbReference type="PRINTS" id="PR00868">
    <property type="entry name" value="DNAPOLI"/>
</dbReference>
<dbReference type="InterPro" id="IPR012337">
    <property type="entry name" value="RNaseH-like_sf"/>
</dbReference>
<organism evidence="8 9">
    <name type="scientific">Actinopolyspora erythraea</name>
    <dbReference type="NCBI Taxonomy" id="414996"/>
    <lineage>
        <taxon>Bacteria</taxon>
        <taxon>Bacillati</taxon>
        <taxon>Actinomycetota</taxon>
        <taxon>Actinomycetes</taxon>
        <taxon>Actinopolysporales</taxon>
        <taxon>Actinopolysporaceae</taxon>
        <taxon>Actinopolyspora</taxon>
    </lineage>
</organism>
<evidence type="ECO:0000256" key="4">
    <source>
        <dbReference type="ARBA" id="ARBA00022705"/>
    </source>
</evidence>
<dbReference type="GO" id="GO:0008408">
    <property type="term" value="F:3'-5' exonuclease activity"/>
    <property type="evidence" value="ECO:0007669"/>
    <property type="project" value="InterPro"/>
</dbReference>
<comment type="similarity">
    <text evidence="1">Belongs to the DNA polymerase type-A family.</text>
</comment>
<evidence type="ECO:0000259" key="6">
    <source>
        <dbReference type="SMART" id="SM00474"/>
    </source>
</evidence>
<sequence>MIQYTHLVEGDEVTINRVENYEDLEDFRNFIRQNINILASDSETTGLDMYSDDFGVRLVQFGNPMEAYVVPVELGGQFVEDVTRALRGIQHLIFQNGGFDLQVFDRHLGVRMEDLWPRISDTKILAHLVEPRNGSEGGIDKGLDPLTAGLIDSEVAENVKGLMTKLAKEYKTTKAKIWSTIDLDHPEYNLYAGMDTILAARLYRKLIPRIPESSKQPFTVGNRTFSGLVEFEHHVAEICSYMERTGYLLDVEYSERLSQKLVEEEEYYKEVARSYGCENVNSTTQLADALEDMGVRITGRTEKGNRKVDKNVLKELSEGGNELATATIKAKKAGKWRKTWVSTFLNDRDSEDRCHPNIRSLQARTARMSITGIPAQTLPASDWMIRRCFVSDPGHFTGSIDYKTQELRVLAALAGEEKMMEVFKKEDGNLHLATARAAFGDHVQKDTKEYKAGKGTNFAVVFGGTWRAVHEQFGVDKDAAKTAVETFWNTYPSVKRYAERLQREAKAKGYITTPIGRRLPVDPNRAYSALNYMVQSTSRDVTCRGLVRLHQAGFTPYLRLPIHDEVVVSIPQEHAEWGVKRIGELMSERFGPVDILTDPSVSGKSWGHEYMKDKNDNPDTELIAQADKEIKEAGLW</sequence>
<dbReference type="KEGG" id="aey:CDG81_09730"/>
<proteinExistence type="inferred from homology"/>
<dbReference type="SUPFAM" id="SSF53098">
    <property type="entry name" value="Ribonuclease H-like"/>
    <property type="match status" value="1"/>
</dbReference>
<evidence type="ECO:0000256" key="2">
    <source>
        <dbReference type="ARBA" id="ARBA00012417"/>
    </source>
</evidence>
<name>A0A223RRQ0_9ACTN</name>
<evidence type="ECO:0000256" key="5">
    <source>
        <dbReference type="ARBA" id="ARBA00049244"/>
    </source>
</evidence>
<dbReference type="InterPro" id="IPR043502">
    <property type="entry name" value="DNA/RNA_pol_sf"/>
</dbReference>
<gene>
    <name evidence="8" type="ORF">CDG81_09730</name>
</gene>
<dbReference type="RefSeq" id="WP_052427953.1">
    <property type="nucleotide sequence ID" value="NZ_CP022752.1"/>
</dbReference>
<dbReference type="EMBL" id="CP022752">
    <property type="protein sequence ID" value="ASU78514.1"/>
    <property type="molecule type" value="Genomic_DNA"/>
</dbReference>
<dbReference type="SMART" id="SM00474">
    <property type="entry name" value="35EXOc"/>
    <property type="match status" value="1"/>
</dbReference>
<reference evidence="8 9" key="1">
    <citation type="submission" date="2017-08" db="EMBL/GenBank/DDBJ databases">
        <title>The complete genome sequence of moderately halophilic actinomycete Actinopolyspora erythraea YIM 90600, the producer of novel erythromycin, novel actinopolysporins A-C and tubercidin.</title>
        <authorList>
            <person name="Yin M."/>
            <person name="Tang S."/>
        </authorList>
    </citation>
    <scope>NUCLEOTIDE SEQUENCE [LARGE SCALE GENOMIC DNA]</scope>
    <source>
        <strain evidence="8 9">YIM 90600</strain>
    </source>
</reference>
<evidence type="ECO:0000313" key="8">
    <source>
        <dbReference type="EMBL" id="ASU78514.1"/>
    </source>
</evidence>
<dbReference type="GO" id="GO:0003887">
    <property type="term" value="F:DNA-directed DNA polymerase activity"/>
    <property type="evidence" value="ECO:0007669"/>
    <property type="project" value="UniProtKB-EC"/>
</dbReference>
<dbReference type="PANTHER" id="PTHR10133:SF27">
    <property type="entry name" value="DNA POLYMERASE NU"/>
    <property type="match status" value="1"/>
</dbReference>
<dbReference type="InterPro" id="IPR002562">
    <property type="entry name" value="3'-5'_exonuclease_dom"/>
</dbReference>
<evidence type="ECO:0000256" key="3">
    <source>
        <dbReference type="ARBA" id="ARBA00020311"/>
    </source>
</evidence>
<dbReference type="GO" id="GO:0006302">
    <property type="term" value="P:double-strand break repair"/>
    <property type="evidence" value="ECO:0007669"/>
    <property type="project" value="TreeGrafter"/>
</dbReference>
<dbReference type="Gene3D" id="3.30.420.10">
    <property type="entry name" value="Ribonuclease H-like superfamily/Ribonuclease H"/>
    <property type="match status" value="1"/>
</dbReference>
<dbReference type="GO" id="GO:0003677">
    <property type="term" value="F:DNA binding"/>
    <property type="evidence" value="ECO:0007669"/>
    <property type="project" value="InterPro"/>
</dbReference>
<dbReference type="PANTHER" id="PTHR10133">
    <property type="entry name" value="DNA POLYMERASE I"/>
    <property type="match status" value="1"/>
</dbReference>
<dbReference type="SMART" id="SM00482">
    <property type="entry name" value="POLAc"/>
    <property type="match status" value="1"/>
</dbReference>
<dbReference type="EC" id="2.7.7.7" evidence="2"/>
<dbReference type="Gene3D" id="1.20.1060.10">
    <property type="entry name" value="Taq DNA Polymerase, Chain T, domain 4"/>
    <property type="match status" value="1"/>
</dbReference>
<feature type="domain" description="3'-5' exonuclease" evidence="6">
    <location>
        <begin position="15"/>
        <end position="211"/>
    </location>
</feature>
<dbReference type="GO" id="GO:0006261">
    <property type="term" value="P:DNA-templated DNA replication"/>
    <property type="evidence" value="ECO:0007669"/>
    <property type="project" value="InterPro"/>
</dbReference>
<dbReference type="InterPro" id="IPR036397">
    <property type="entry name" value="RNaseH_sf"/>
</dbReference>
<keyword evidence="4" id="KW-0235">DNA replication</keyword>
<dbReference type="InterPro" id="IPR001098">
    <property type="entry name" value="DNA-dir_DNA_pol_A_palm_dom"/>
</dbReference>
<dbReference type="Gene3D" id="1.10.150.20">
    <property type="entry name" value="5' to 3' exonuclease, C-terminal subdomain"/>
    <property type="match status" value="1"/>
</dbReference>
<protein>
    <recommendedName>
        <fullName evidence="3">DNA polymerase I</fullName>
        <ecNumber evidence="2">2.7.7.7</ecNumber>
    </recommendedName>
</protein>
<accession>A0A223RRQ0</accession>
<dbReference type="AlphaFoldDB" id="A0A223RRQ0"/>
<comment type="catalytic activity">
    <reaction evidence="5">
        <text>DNA(n) + a 2'-deoxyribonucleoside 5'-triphosphate = DNA(n+1) + diphosphate</text>
        <dbReference type="Rhea" id="RHEA:22508"/>
        <dbReference type="Rhea" id="RHEA-COMP:17339"/>
        <dbReference type="Rhea" id="RHEA-COMP:17340"/>
        <dbReference type="ChEBI" id="CHEBI:33019"/>
        <dbReference type="ChEBI" id="CHEBI:61560"/>
        <dbReference type="ChEBI" id="CHEBI:173112"/>
        <dbReference type="EC" id="2.7.7.7"/>
    </reaction>
</comment>
<dbReference type="OrthoDB" id="5196455at2"/>
<dbReference type="InterPro" id="IPR002298">
    <property type="entry name" value="DNA_polymerase_A"/>
</dbReference>
<evidence type="ECO:0000256" key="1">
    <source>
        <dbReference type="ARBA" id="ARBA00007705"/>
    </source>
</evidence>